<reference evidence="1" key="1">
    <citation type="submission" date="2021-07" db="EMBL/GenBank/DDBJ databases">
        <authorList>
            <person name="Branca A.L. A."/>
        </authorList>
    </citation>
    <scope>NUCLEOTIDE SEQUENCE</scope>
</reference>
<name>A0A9W4NMS0_9EURO</name>
<accession>A0A9W4NMS0</accession>
<protein>
    <submittedName>
        <fullName evidence="1">Uncharacterized protein</fullName>
    </submittedName>
</protein>
<organism evidence="1 2">
    <name type="scientific">Penicillium salamii</name>
    <dbReference type="NCBI Taxonomy" id="1612424"/>
    <lineage>
        <taxon>Eukaryota</taxon>
        <taxon>Fungi</taxon>
        <taxon>Dikarya</taxon>
        <taxon>Ascomycota</taxon>
        <taxon>Pezizomycotina</taxon>
        <taxon>Eurotiomycetes</taxon>
        <taxon>Eurotiomycetidae</taxon>
        <taxon>Eurotiales</taxon>
        <taxon>Aspergillaceae</taxon>
        <taxon>Penicillium</taxon>
    </lineage>
</organism>
<gene>
    <name evidence="1" type="ORF">PSALAMII_LOCUS6518</name>
</gene>
<keyword evidence="2" id="KW-1185">Reference proteome</keyword>
<evidence type="ECO:0000313" key="2">
    <source>
        <dbReference type="Proteomes" id="UP001152649"/>
    </source>
</evidence>
<proteinExistence type="predicted"/>
<dbReference type="Proteomes" id="UP001152649">
    <property type="component" value="Unassembled WGS sequence"/>
</dbReference>
<comment type="caution">
    <text evidence="1">The sequence shown here is derived from an EMBL/GenBank/DDBJ whole genome shotgun (WGS) entry which is preliminary data.</text>
</comment>
<dbReference type="EMBL" id="CAJVPG010000288">
    <property type="protein sequence ID" value="CAG8388749.1"/>
    <property type="molecule type" value="Genomic_DNA"/>
</dbReference>
<sequence length="133" mass="14984">MCNHHFHPYPPLYIPFIIENYPEVACSSPIYLEKLVRPLEPPLRINRGTRAQFSFDHELPLPELIYFNPSGYPIGMGDRSFEAGSQNYGFVYEQPPPAPFLAAPLALSLSPITTPPKYRAIQPRPSECGPDAE</sequence>
<dbReference type="OrthoDB" id="19174at2759"/>
<dbReference type="AlphaFoldDB" id="A0A9W4NMS0"/>
<evidence type="ECO:0000313" key="1">
    <source>
        <dbReference type="EMBL" id="CAG8388749.1"/>
    </source>
</evidence>